<dbReference type="EMBL" id="ADNV01000121">
    <property type="protein sequence ID" value="EFG78437.1"/>
    <property type="molecule type" value="Genomic_DNA"/>
</dbReference>
<dbReference type="Proteomes" id="UP000003653">
    <property type="component" value="Unassembled WGS sequence"/>
</dbReference>
<keyword evidence="2" id="KW-1185">Reference proteome</keyword>
<name>D5P664_9MYCO</name>
<comment type="caution">
    <text evidence="1">The sequence shown here is derived from an EMBL/GenBank/DDBJ whole genome shotgun (WGS) entry which is preliminary data.</text>
</comment>
<evidence type="ECO:0000313" key="2">
    <source>
        <dbReference type="Proteomes" id="UP000003653"/>
    </source>
</evidence>
<accession>D5P664</accession>
<organism evidence="1 2">
    <name type="scientific">Mycobacterium parascrofulaceum ATCC BAA-614</name>
    <dbReference type="NCBI Taxonomy" id="525368"/>
    <lineage>
        <taxon>Bacteria</taxon>
        <taxon>Bacillati</taxon>
        <taxon>Actinomycetota</taxon>
        <taxon>Actinomycetes</taxon>
        <taxon>Mycobacteriales</taxon>
        <taxon>Mycobacteriaceae</taxon>
        <taxon>Mycobacterium</taxon>
        <taxon>Mycobacterium simiae complex</taxon>
    </lineage>
</organism>
<proteinExistence type="predicted"/>
<sequence>MAVFLGDVATTSRRHLITATLDHPVTVRSHDQITGVRSHQVMARWRDRVMW</sequence>
<protein>
    <submittedName>
        <fullName evidence="1">Uncharacterized protein</fullName>
    </submittedName>
</protein>
<reference evidence="1 2" key="1">
    <citation type="submission" date="2010-04" db="EMBL/GenBank/DDBJ databases">
        <authorList>
            <person name="Muzny D."/>
            <person name="Qin X."/>
            <person name="Deng J."/>
            <person name="Jiang H."/>
            <person name="Liu Y."/>
            <person name="Qu J."/>
            <person name="Song X.-Z."/>
            <person name="Zhang L."/>
            <person name="Thornton R."/>
            <person name="Coyle M."/>
            <person name="Francisco L."/>
            <person name="Jackson L."/>
            <person name="Javaid M."/>
            <person name="Korchina V."/>
            <person name="Kovar C."/>
            <person name="Mata R."/>
            <person name="Mathew T."/>
            <person name="Ngo R."/>
            <person name="Nguyen L."/>
            <person name="Nguyen N."/>
            <person name="Okwuonu G."/>
            <person name="Ongeri F."/>
            <person name="Pham C."/>
            <person name="Simmons D."/>
            <person name="Wilczek-Boney K."/>
            <person name="Hale W."/>
            <person name="Jakkamsetti A."/>
            <person name="Pham P."/>
            <person name="Ruth R."/>
            <person name="San Lucas F."/>
            <person name="Warren J."/>
            <person name="Zhang J."/>
            <person name="Zhao Z."/>
            <person name="Zhou C."/>
            <person name="Zhu D."/>
            <person name="Lee S."/>
            <person name="Bess C."/>
            <person name="Blankenburg K."/>
            <person name="Forbes L."/>
            <person name="Fu Q."/>
            <person name="Gubbala S."/>
            <person name="Hirani K."/>
            <person name="Jayaseelan J.C."/>
            <person name="Lara F."/>
            <person name="Munidasa M."/>
            <person name="Palculict T."/>
            <person name="Patil S."/>
            <person name="Pu L.-L."/>
            <person name="Saada N."/>
            <person name="Tang L."/>
            <person name="Weissenberger G."/>
            <person name="Zhu Y."/>
            <person name="Hemphill L."/>
            <person name="Shang Y."/>
            <person name="Youmans B."/>
            <person name="Ayvaz T."/>
            <person name="Ross M."/>
            <person name="Santibanez J."/>
            <person name="Aqrawi P."/>
            <person name="Gross S."/>
            <person name="Joshi V."/>
            <person name="Fowler G."/>
            <person name="Nazareth L."/>
            <person name="Reid J."/>
            <person name="Worley K."/>
            <person name="Petrosino J."/>
            <person name="Highlander S."/>
            <person name="Gibbs R."/>
        </authorList>
    </citation>
    <scope>NUCLEOTIDE SEQUENCE [LARGE SCALE GENOMIC DNA]</scope>
    <source>
        <strain evidence="1 2">ATCC BAA-614</strain>
    </source>
</reference>
<dbReference type="AlphaFoldDB" id="D5P664"/>
<gene>
    <name evidence="1" type="ORF">HMPREF0591_1658</name>
</gene>
<evidence type="ECO:0000313" key="1">
    <source>
        <dbReference type="EMBL" id="EFG78437.1"/>
    </source>
</evidence>
<dbReference type="HOGENOM" id="CLU_3101134_0_0_11"/>